<dbReference type="PANTHER" id="PTHR12306:SF15">
    <property type="entry name" value="DNAATION FACTOR-RELATED PROTEIN 1, ISOFORM B-RELATED"/>
    <property type="match status" value="1"/>
</dbReference>
<keyword evidence="1 2" id="KW-0053">Apoptosis</keyword>
<dbReference type="Gene3D" id="3.10.20.10">
    <property type="match status" value="1"/>
</dbReference>
<evidence type="ECO:0000256" key="2">
    <source>
        <dbReference type="PROSITE-ProRule" id="PRU00447"/>
    </source>
</evidence>
<dbReference type="AlphaFoldDB" id="A0A0K2TQ72"/>
<accession>A0A0K2TQ72</accession>
<feature type="region of interest" description="Disordered" evidence="3">
    <location>
        <begin position="167"/>
        <end position="198"/>
    </location>
</feature>
<dbReference type="PROSITE" id="PS51135">
    <property type="entry name" value="CIDE_N"/>
    <property type="match status" value="1"/>
</dbReference>
<reference evidence="5" key="1">
    <citation type="submission" date="2014-05" db="EMBL/GenBank/DDBJ databases">
        <authorList>
            <person name="Chronopoulou M."/>
        </authorList>
    </citation>
    <scope>NUCLEOTIDE SEQUENCE</scope>
    <source>
        <tissue evidence="5">Whole organism</tissue>
    </source>
</reference>
<evidence type="ECO:0000259" key="4">
    <source>
        <dbReference type="PROSITE" id="PS51135"/>
    </source>
</evidence>
<dbReference type="EMBL" id="HACA01010185">
    <property type="protein sequence ID" value="CDW27546.1"/>
    <property type="molecule type" value="Transcribed_RNA"/>
</dbReference>
<proteinExistence type="predicted"/>
<feature type="compositionally biased region" description="Basic and acidic residues" evidence="3">
    <location>
        <begin position="176"/>
        <end position="190"/>
    </location>
</feature>
<evidence type="ECO:0000256" key="1">
    <source>
        <dbReference type="ARBA" id="ARBA00022703"/>
    </source>
</evidence>
<dbReference type="SUPFAM" id="SSF54277">
    <property type="entry name" value="CAD &amp; PB1 domains"/>
    <property type="match status" value="1"/>
</dbReference>
<dbReference type="InterPro" id="IPR003508">
    <property type="entry name" value="CIDE-N_dom"/>
</dbReference>
<evidence type="ECO:0000256" key="3">
    <source>
        <dbReference type="SAM" id="MobiDB-lite"/>
    </source>
</evidence>
<dbReference type="OrthoDB" id="6475906at2759"/>
<evidence type="ECO:0000313" key="5">
    <source>
        <dbReference type="EMBL" id="CDW27546.1"/>
    </source>
</evidence>
<protein>
    <submittedName>
        <fullName evidence="5">DNAation factorrelated protein 2 [Nasonia vitripennis]</fullName>
    </submittedName>
</protein>
<dbReference type="GO" id="GO:0006915">
    <property type="term" value="P:apoptotic process"/>
    <property type="evidence" value="ECO:0007669"/>
    <property type="project" value="UniProtKB-UniRule"/>
</dbReference>
<dbReference type="CDD" id="cd01615">
    <property type="entry name" value="CIDE_N"/>
    <property type="match status" value="1"/>
</dbReference>
<sequence length="214" mass="23796">MAGRSGGKRPSLTRAETIDSCNSEDLVTVLEVPERRPYKIMDRSREMKKGVMAESLIELIERGKKMLNYPQEKKVYVVLEEDGTEVDEEEYFQTLPENTLLMILHVGDKWSPFGPPFTLYSDKFENEISSSTSSLLMLTLKKLCEDPNFFSKSEILSFTGYEDDDAISIGSGSRGPSRDFGGDHGRGHEGPDEDKDPSSGIGNCFCEGNCIAAT</sequence>
<dbReference type="PANTHER" id="PTHR12306">
    <property type="entry name" value="CELL DEATH ACTIVATOR CIDE"/>
    <property type="match status" value="1"/>
</dbReference>
<dbReference type="GO" id="GO:0042981">
    <property type="term" value="P:regulation of apoptotic process"/>
    <property type="evidence" value="ECO:0007669"/>
    <property type="project" value="TreeGrafter"/>
</dbReference>
<organism evidence="5">
    <name type="scientific">Lepeophtheirus salmonis</name>
    <name type="common">Salmon louse</name>
    <name type="synonym">Caligus salmonis</name>
    <dbReference type="NCBI Taxonomy" id="72036"/>
    <lineage>
        <taxon>Eukaryota</taxon>
        <taxon>Metazoa</taxon>
        <taxon>Ecdysozoa</taxon>
        <taxon>Arthropoda</taxon>
        <taxon>Crustacea</taxon>
        <taxon>Multicrustacea</taxon>
        <taxon>Hexanauplia</taxon>
        <taxon>Copepoda</taxon>
        <taxon>Siphonostomatoida</taxon>
        <taxon>Caligidae</taxon>
        <taxon>Lepeophtheirus</taxon>
    </lineage>
</organism>
<feature type="domain" description="CIDE-N" evidence="4">
    <location>
        <begin position="34"/>
        <end position="112"/>
    </location>
</feature>
<dbReference type="SMART" id="SM00266">
    <property type="entry name" value="CAD"/>
    <property type="match status" value="1"/>
</dbReference>
<dbReference type="Pfam" id="PF02017">
    <property type="entry name" value="CIDE-N"/>
    <property type="match status" value="1"/>
</dbReference>
<gene>
    <name evidence="5" type="primary">Drep2</name>
</gene>
<name>A0A0K2TQ72_LEPSM</name>